<dbReference type="OrthoDB" id="7173339at2"/>
<evidence type="ECO:0000313" key="2">
    <source>
        <dbReference type="EMBL" id="SMX34455.1"/>
    </source>
</evidence>
<keyword evidence="3" id="KW-1185">Reference proteome</keyword>
<name>A0A238JV34_9RHOB</name>
<gene>
    <name evidence="2" type="ORF">COL8621_01318</name>
</gene>
<keyword evidence="1" id="KW-1133">Transmembrane helix</keyword>
<evidence type="ECO:0008006" key="4">
    <source>
        <dbReference type="Google" id="ProtNLM"/>
    </source>
</evidence>
<proteinExistence type="predicted"/>
<dbReference type="Proteomes" id="UP000202922">
    <property type="component" value="Unassembled WGS sequence"/>
</dbReference>
<dbReference type="AlphaFoldDB" id="A0A238JV34"/>
<protein>
    <recommendedName>
        <fullName evidence="4">Tetratricopeptide repeat-like domain-containing protein</fullName>
    </recommendedName>
</protein>
<evidence type="ECO:0000256" key="1">
    <source>
        <dbReference type="SAM" id="Phobius"/>
    </source>
</evidence>
<sequence>MSNPENFIEEVTEEVRRDQLFMLFRRYGWIAVVAVLLLVGGAAFNEWRKAKTVAASQELGDAMLAALEANEPAERVTALEAIEASGNAEALVEFLAAGEELAGEDPAAAAARFAVIAENNDLPLAYRQLATLKQVFAQGATVAGEERLATLSPLTAPGQPFRALAEEQSALIEAELGQTDAAIERLRELLTASDATAGLRQRASQLIVALGGSLEGL</sequence>
<organism evidence="2 3">
    <name type="scientific">Actibacterium lipolyticum</name>
    <dbReference type="NCBI Taxonomy" id="1524263"/>
    <lineage>
        <taxon>Bacteria</taxon>
        <taxon>Pseudomonadati</taxon>
        <taxon>Pseudomonadota</taxon>
        <taxon>Alphaproteobacteria</taxon>
        <taxon>Rhodobacterales</taxon>
        <taxon>Roseobacteraceae</taxon>
        <taxon>Actibacterium</taxon>
    </lineage>
</organism>
<feature type="transmembrane region" description="Helical" evidence="1">
    <location>
        <begin position="27"/>
        <end position="44"/>
    </location>
</feature>
<dbReference type="RefSeq" id="WP_093966450.1">
    <property type="nucleotide sequence ID" value="NZ_FXYE01000001.1"/>
</dbReference>
<reference evidence="3" key="1">
    <citation type="submission" date="2017-05" db="EMBL/GenBank/DDBJ databases">
        <authorList>
            <person name="Rodrigo-Torres L."/>
            <person name="Arahal R. D."/>
            <person name="Lucena T."/>
        </authorList>
    </citation>
    <scope>NUCLEOTIDE SEQUENCE [LARGE SCALE GENOMIC DNA]</scope>
    <source>
        <strain evidence="3">CECT 8621</strain>
    </source>
</reference>
<evidence type="ECO:0000313" key="3">
    <source>
        <dbReference type="Proteomes" id="UP000202922"/>
    </source>
</evidence>
<accession>A0A238JV34</accession>
<dbReference type="EMBL" id="FXYE01000001">
    <property type="protein sequence ID" value="SMX34455.1"/>
    <property type="molecule type" value="Genomic_DNA"/>
</dbReference>
<keyword evidence="1" id="KW-0812">Transmembrane</keyword>
<keyword evidence="1" id="KW-0472">Membrane</keyword>